<reference evidence="2" key="2">
    <citation type="submission" date="2023-05" db="EMBL/GenBank/DDBJ databases">
        <authorList>
            <consortium name="Lawrence Berkeley National Laboratory"/>
            <person name="Steindorff A."/>
            <person name="Hensen N."/>
            <person name="Bonometti L."/>
            <person name="Westerberg I."/>
            <person name="Brannstrom I.O."/>
            <person name="Guillou S."/>
            <person name="Cros-Aarteil S."/>
            <person name="Calhoun S."/>
            <person name="Haridas S."/>
            <person name="Kuo A."/>
            <person name="Mondo S."/>
            <person name="Pangilinan J."/>
            <person name="Riley R."/>
            <person name="Labutti K."/>
            <person name="Andreopoulos B."/>
            <person name="Lipzen A."/>
            <person name="Chen C."/>
            <person name="Yanf M."/>
            <person name="Daum C."/>
            <person name="Ng V."/>
            <person name="Clum A."/>
            <person name="Ohm R."/>
            <person name="Martin F."/>
            <person name="Silar P."/>
            <person name="Natvig D."/>
            <person name="Lalanne C."/>
            <person name="Gautier V."/>
            <person name="Ament-Velasquez S.L."/>
            <person name="Kruys A."/>
            <person name="Hutchinson M.I."/>
            <person name="Powell A.J."/>
            <person name="Barry K."/>
            <person name="Miller A.N."/>
            <person name="Grigoriev I.V."/>
            <person name="Debuchy R."/>
            <person name="Gladieux P."/>
            <person name="Thoren M.H."/>
            <person name="Johannesson H."/>
        </authorList>
    </citation>
    <scope>NUCLEOTIDE SEQUENCE</scope>
    <source>
        <strain evidence="2">PSN243</strain>
    </source>
</reference>
<reference evidence="2" key="1">
    <citation type="journal article" date="2023" name="Mol. Phylogenet. Evol.">
        <title>Genome-scale phylogeny and comparative genomics of the fungal order Sordariales.</title>
        <authorList>
            <person name="Hensen N."/>
            <person name="Bonometti L."/>
            <person name="Westerberg I."/>
            <person name="Brannstrom I.O."/>
            <person name="Guillou S."/>
            <person name="Cros-Aarteil S."/>
            <person name="Calhoun S."/>
            <person name="Haridas S."/>
            <person name="Kuo A."/>
            <person name="Mondo S."/>
            <person name="Pangilinan J."/>
            <person name="Riley R."/>
            <person name="LaButti K."/>
            <person name="Andreopoulos B."/>
            <person name="Lipzen A."/>
            <person name="Chen C."/>
            <person name="Yan M."/>
            <person name="Daum C."/>
            <person name="Ng V."/>
            <person name="Clum A."/>
            <person name="Steindorff A."/>
            <person name="Ohm R.A."/>
            <person name="Martin F."/>
            <person name="Silar P."/>
            <person name="Natvig D.O."/>
            <person name="Lalanne C."/>
            <person name="Gautier V."/>
            <person name="Ament-Velasquez S.L."/>
            <person name="Kruys A."/>
            <person name="Hutchinson M.I."/>
            <person name="Powell A.J."/>
            <person name="Barry K."/>
            <person name="Miller A.N."/>
            <person name="Grigoriev I.V."/>
            <person name="Debuchy R."/>
            <person name="Gladieux P."/>
            <person name="Hiltunen Thoren M."/>
            <person name="Johannesson H."/>
        </authorList>
    </citation>
    <scope>NUCLEOTIDE SEQUENCE</scope>
    <source>
        <strain evidence="2">PSN243</strain>
    </source>
</reference>
<feature type="transmembrane region" description="Helical" evidence="1">
    <location>
        <begin position="6"/>
        <end position="26"/>
    </location>
</feature>
<keyword evidence="3" id="KW-1185">Reference proteome</keyword>
<dbReference type="Proteomes" id="UP001321760">
    <property type="component" value="Unassembled WGS sequence"/>
</dbReference>
<proteinExistence type="predicted"/>
<dbReference type="EMBL" id="MU865935">
    <property type="protein sequence ID" value="KAK4449892.1"/>
    <property type="molecule type" value="Genomic_DNA"/>
</dbReference>
<accession>A0AAV9GPK5</accession>
<keyword evidence="1" id="KW-1133">Transmembrane helix</keyword>
<comment type="caution">
    <text evidence="2">The sequence shown here is derived from an EMBL/GenBank/DDBJ whole genome shotgun (WGS) entry which is preliminary data.</text>
</comment>
<evidence type="ECO:0000313" key="3">
    <source>
        <dbReference type="Proteomes" id="UP001321760"/>
    </source>
</evidence>
<name>A0AAV9GPK5_9PEZI</name>
<keyword evidence="1" id="KW-0812">Transmembrane</keyword>
<keyword evidence="1" id="KW-0472">Membrane</keyword>
<gene>
    <name evidence="2" type="ORF">QBC34DRAFT_263900</name>
</gene>
<feature type="non-terminal residue" evidence="2">
    <location>
        <position position="1"/>
    </location>
</feature>
<dbReference type="AlphaFoldDB" id="A0AAV9GPK5"/>
<sequence>FADVFVIGITAVVWGMISVCSAAYYTKLLRHDVLRRWPALRNDLLSEGVMLTAIFLATLVCWPIMLIWDFCARCCAGRKPSRLCGSCHPCISDEAHKEETERR</sequence>
<protein>
    <submittedName>
        <fullName evidence="2">Uncharacterized protein</fullName>
    </submittedName>
</protein>
<evidence type="ECO:0000256" key="1">
    <source>
        <dbReference type="SAM" id="Phobius"/>
    </source>
</evidence>
<organism evidence="2 3">
    <name type="scientific">Podospora aff. communis PSN243</name>
    <dbReference type="NCBI Taxonomy" id="3040156"/>
    <lineage>
        <taxon>Eukaryota</taxon>
        <taxon>Fungi</taxon>
        <taxon>Dikarya</taxon>
        <taxon>Ascomycota</taxon>
        <taxon>Pezizomycotina</taxon>
        <taxon>Sordariomycetes</taxon>
        <taxon>Sordariomycetidae</taxon>
        <taxon>Sordariales</taxon>
        <taxon>Podosporaceae</taxon>
        <taxon>Podospora</taxon>
    </lineage>
</organism>
<evidence type="ECO:0000313" key="2">
    <source>
        <dbReference type="EMBL" id="KAK4449892.1"/>
    </source>
</evidence>
<feature type="transmembrane region" description="Helical" evidence="1">
    <location>
        <begin position="47"/>
        <end position="68"/>
    </location>
</feature>
<feature type="non-terminal residue" evidence="2">
    <location>
        <position position="103"/>
    </location>
</feature>